<organism evidence="1 2">
    <name type="scientific">Spirosoma foliorum</name>
    <dbReference type="NCBI Taxonomy" id="2710596"/>
    <lineage>
        <taxon>Bacteria</taxon>
        <taxon>Pseudomonadati</taxon>
        <taxon>Bacteroidota</taxon>
        <taxon>Cytophagia</taxon>
        <taxon>Cytophagales</taxon>
        <taxon>Cytophagaceae</taxon>
        <taxon>Spirosoma</taxon>
    </lineage>
</organism>
<evidence type="ECO:0000313" key="1">
    <source>
        <dbReference type="EMBL" id="QMW01040.1"/>
    </source>
</evidence>
<gene>
    <name evidence="1" type="ORF">H3H32_24110</name>
</gene>
<keyword evidence="1" id="KW-0645">Protease</keyword>
<dbReference type="Proteomes" id="UP000515369">
    <property type="component" value="Chromosome"/>
</dbReference>
<name>A0A7G5GQ98_9BACT</name>
<dbReference type="RefSeq" id="WP_182458153.1">
    <property type="nucleotide sequence ID" value="NZ_CP059732.1"/>
</dbReference>
<protein>
    <submittedName>
        <fullName evidence="1">Carboxypeptidase-like regulatory domain-containing protein</fullName>
    </submittedName>
</protein>
<accession>A0A7G5GQ98</accession>
<dbReference type="KEGG" id="sfol:H3H32_24110"/>
<dbReference type="GO" id="GO:0004180">
    <property type="term" value="F:carboxypeptidase activity"/>
    <property type="evidence" value="ECO:0007669"/>
    <property type="project" value="UniProtKB-KW"/>
</dbReference>
<keyword evidence="1" id="KW-0378">Hydrolase</keyword>
<sequence length="156" mass="16786">MHKILAKKWQRVLCMGCFQLALGSFTVSYGSPGKLTNVIGRGHLNVVEQPTDRAISGTVADESGVGLPGVSVLVKGTQRGTVTDKDGVYRLTVPDGAATITFSFVGYTSQDVAISNQAVVNITLRPEMKSLDEVVVVGYGTARKKRSHRRCDVRYG</sequence>
<dbReference type="AlphaFoldDB" id="A0A7G5GQ98"/>
<dbReference type="EMBL" id="CP059732">
    <property type="protein sequence ID" value="QMW01040.1"/>
    <property type="molecule type" value="Genomic_DNA"/>
</dbReference>
<reference evidence="1 2" key="1">
    <citation type="submission" date="2020-07" db="EMBL/GenBank/DDBJ databases">
        <title>Spirosoma foliorum sp. nov., isolated from the leaves on the Nejang mountain Korea, Republic of.</title>
        <authorList>
            <person name="Ho H."/>
            <person name="Lee Y.-J."/>
            <person name="Nurcahyanto D.-A."/>
            <person name="Kim S.-G."/>
        </authorList>
    </citation>
    <scope>NUCLEOTIDE SEQUENCE [LARGE SCALE GENOMIC DNA]</scope>
    <source>
        <strain evidence="1 2">PL0136</strain>
    </source>
</reference>
<dbReference type="Pfam" id="PF13715">
    <property type="entry name" value="CarbopepD_reg_2"/>
    <property type="match status" value="1"/>
</dbReference>
<dbReference type="Gene3D" id="2.60.40.1120">
    <property type="entry name" value="Carboxypeptidase-like, regulatory domain"/>
    <property type="match status" value="1"/>
</dbReference>
<dbReference type="SUPFAM" id="SSF49464">
    <property type="entry name" value="Carboxypeptidase regulatory domain-like"/>
    <property type="match status" value="1"/>
</dbReference>
<proteinExistence type="predicted"/>
<keyword evidence="1" id="KW-0121">Carboxypeptidase</keyword>
<keyword evidence="2" id="KW-1185">Reference proteome</keyword>
<evidence type="ECO:0000313" key="2">
    <source>
        <dbReference type="Proteomes" id="UP000515369"/>
    </source>
</evidence>
<dbReference type="InterPro" id="IPR008969">
    <property type="entry name" value="CarboxyPept-like_regulatory"/>
</dbReference>